<name>A0A1R1XZ80_9FUNG</name>
<proteinExistence type="predicted"/>
<accession>A0A1R1XZ80</accession>
<organism evidence="1 2">
    <name type="scientific">Smittium culicis</name>
    <dbReference type="NCBI Taxonomy" id="133412"/>
    <lineage>
        <taxon>Eukaryota</taxon>
        <taxon>Fungi</taxon>
        <taxon>Fungi incertae sedis</taxon>
        <taxon>Zoopagomycota</taxon>
        <taxon>Kickxellomycotina</taxon>
        <taxon>Harpellomycetes</taxon>
        <taxon>Harpellales</taxon>
        <taxon>Legeriomycetaceae</taxon>
        <taxon>Smittium</taxon>
    </lineage>
</organism>
<evidence type="ECO:0000313" key="2">
    <source>
        <dbReference type="Proteomes" id="UP000187283"/>
    </source>
</evidence>
<protein>
    <submittedName>
        <fullName evidence="1">Uncharacterized protein</fullName>
    </submittedName>
</protein>
<gene>
    <name evidence="1" type="ORF">AYI70_g4383</name>
</gene>
<evidence type="ECO:0000313" key="1">
    <source>
        <dbReference type="EMBL" id="OMJ20001.1"/>
    </source>
</evidence>
<reference evidence="1 2" key="1">
    <citation type="submission" date="2017-01" db="EMBL/GenBank/DDBJ databases">
        <authorList>
            <person name="Mah S.A."/>
            <person name="Swanson W.J."/>
            <person name="Moy G.W."/>
            <person name="Vacquier V.D."/>
        </authorList>
    </citation>
    <scope>NUCLEOTIDE SEQUENCE [LARGE SCALE GENOMIC DNA]</scope>
    <source>
        <strain evidence="1 2">GSMNP</strain>
    </source>
</reference>
<sequence>MAIIKKKISNNTQSNPTQVADSDSISTELHKELSQISPISSQDCDEFKTVFLSSNKNSLASHALIRDSYSAVLENRDVCPIIHILL</sequence>
<keyword evidence="2" id="KW-1185">Reference proteome</keyword>
<dbReference type="AlphaFoldDB" id="A0A1R1XZ80"/>
<comment type="caution">
    <text evidence="1">The sequence shown here is derived from an EMBL/GenBank/DDBJ whole genome shotgun (WGS) entry which is preliminary data.</text>
</comment>
<dbReference type="Proteomes" id="UP000187283">
    <property type="component" value="Unassembled WGS sequence"/>
</dbReference>
<dbReference type="EMBL" id="LSSN01001349">
    <property type="protein sequence ID" value="OMJ20001.1"/>
    <property type="molecule type" value="Genomic_DNA"/>
</dbReference>